<evidence type="ECO:0000256" key="2">
    <source>
        <dbReference type="PROSITE-ProRule" id="PRU00169"/>
    </source>
</evidence>
<organism evidence="4 5">
    <name type="scientific">Nocardioides panacis</name>
    <dbReference type="NCBI Taxonomy" id="2849501"/>
    <lineage>
        <taxon>Bacteria</taxon>
        <taxon>Bacillati</taxon>
        <taxon>Actinomycetota</taxon>
        <taxon>Actinomycetes</taxon>
        <taxon>Propionibacteriales</taxon>
        <taxon>Nocardioidaceae</taxon>
        <taxon>Nocardioides</taxon>
    </lineage>
</organism>
<sequence length="76" mass="8182">MITLDVVMPRLDGFATLERLRADPDTVDIPVVLVTARAQVADRERGDALGVDAYLTKPFEPAHLVEVVGALARTGP</sequence>
<dbReference type="Pfam" id="PF00072">
    <property type="entry name" value="Response_reg"/>
    <property type="match status" value="1"/>
</dbReference>
<dbReference type="EMBL" id="CP077062">
    <property type="protein sequence ID" value="QWZ08921.1"/>
    <property type="molecule type" value="Genomic_DNA"/>
</dbReference>
<protein>
    <submittedName>
        <fullName evidence="4">Response regulator</fullName>
    </submittedName>
</protein>
<dbReference type="PROSITE" id="PS50110">
    <property type="entry name" value="RESPONSE_REGULATORY"/>
    <property type="match status" value="1"/>
</dbReference>
<dbReference type="InterPro" id="IPR001789">
    <property type="entry name" value="Sig_transdc_resp-reg_receiver"/>
</dbReference>
<dbReference type="AlphaFoldDB" id="A0A975SZT1"/>
<evidence type="ECO:0000313" key="4">
    <source>
        <dbReference type="EMBL" id="QWZ08921.1"/>
    </source>
</evidence>
<evidence type="ECO:0000256" key="1">
    <source>
        <dbReference type="ARBA" id="ARBA00022553"/>
    </source>
</evidence>
<evidence type="ECO:0000259" key="3">
    <source>
        <dbReference type="PROSITE" id="PS50110"/>
    </source>
</evidence>
<dbReference type="GO" id="GO:0000160">
    <property type="term" value="P:phosphorelay signal transduction system"/>
    <property type="evidence" value="ECO:0007669"/>
    <property type="project" value="InterPro"/>
</dbReference>
<name>A0A975SZT1_9ACTN</name>
<dbReference type="PANTHER" id="PTHR44591:SF3">
    <property type="entry name" value="RESPONSE REGULATORY DOMAIN-CONTAINING PROTEIN"/>
    <property type="match status" value="1"/>
</dbReference>
<reference evidence="4" key="1">
    <citation type="submission" date="2021-06" db="EMBL/GenBank/DDBJ databases">
        <title>Complete genome sequence of Nocardioides sp. G188.</title>
        <authorList>
            <person name="Im W.-T."/>
        </authorList>
    </citation>
    <scope>NUCLEOTIDE SEQUENCE</scope>
    <source>
        <strain evidence="4">G188</strain>
    </source>
</reference>
<evidence type="ECO:0000313" key="5">
    <source>
        <dbReference type="Proteomes" id="UP000683575"/>
    </source>
</evidence>
<feature type="modified residue" description="4-aspartylphosphate" evidence="2">
    <location>
        <position position="5"/>
    </location>
</feature>
<keyword evidence="5" id="KW-1185">Reference proteome</keyword>
<dbReference type="PANTHER" id="PTHR44591">
    <property type="entry name" value="STRESS RESPONSE REGULATOR PROTEIN 1"/>
    <property type="match status" value="1"/>
</dbReference>
<feature type="domain" description="Response regulatory" evidence="3">
    <location>
        <begin position="1"/>
        <end position="72"/>
    </location>
</feature>
<gene>
    <name evidence="4" type="ORF">KRR39_03500</name>
</gene>
<dbReference type="Proteomes" id="UP000683575">
    <property type="component" value="Chromosome"/>
</dbReference>
<dbReference type="KEGG" id="nps:KRR39_03500"/>
<accession>A0A975SZT1</accession>
<keyword evidence="1 2" id="KW-0597">Phosphoprotein</keyword>
<dbReference type="InterPro" id="IPR050595">
    <property type="entry name" value="Bact_response_regulator"/>
</dbReference>
<proteinExistence type="predicted"/>